<dbReference type="EMBL" id="JARIHO010000055">
    <property type="protein sequence ID" value="KAJ7318988.1"/>
    <property type="molecule type" value="Genomic_DNA"/>
</dbReference>
<dbReference type="PANTHER" id="PTHR11588">
    <property type="entry name" value="TUBULIN"/>
    <property type="match status" value="1"/>
</dbReference>
<dbReference type="GO" id="GO:0007017">
    <property type="term" value="P:microtubule-based process"/>
    <property type="evidence" value="ECO:0007669"/>
    <property type="project" value="InterPro"/>
</dbReference>
<evidence type="ECO:0000313" key="9">
    <source>
        <dbReference type="Proteomes" id="UP001218218"/>
    </source>
</evidence>
<dbReference type="GO" id="GO:0005525">
    <property type="term" value="F:GTP binding"/>
    <property type="evidence" value="ECO:0007669"/>
    <property type="project" value="UniProtKB-KW"/>
</dbReference>
<evidence type="ECO:0000256" key="6">
    <source>
        <dbReference type="ARBA" id="ARBA00023212"/>
    </source>
</evidence>
<dbReference type="SUPFAM" id="SSF52490">
    <property type="entry name" value="Tubulin nucleotide-binding domain-like"/>
    <property type="match status" value="1"/>
</dbReference>
<keyword evidence="3" id="KW-0493">Microtubule</keyword>
<organism evidence="8 9">
    <name type="scientific">Mycena albidolilacea</name>
    <dbReference type="NCBI Taxonomy" id="1033008"/>
    <lineage>
        <taxon>Eukaryota</taxon>
        <taxon>Fungi</taxon>
        <taxon>Dikarya</taxon>
        <taxon>Basidiomycota</taxon>
        <taxon>Agaricomycotina</taxon>
        <taxon>Agaricomycetes</taxon>
        <taxon>Agaricomycetidae</taxon>
        <taxon>Agaricales</taxon>
        <taxon>Marasmiineae</taxon>
        <taxon>Mycenaceae</taxon>
        <taxon>Mycena</taxon>
    </lineage>
</organism>
<keyword evidence="6" id="KW-0206">Cytoskeleton</keyword>
<evidence type="ECO:0000256" key="4">
    <source>
        <dbReference type="ARBA" id="ARBA00022741"/>
    </source>
</evidence>
<keyword evidence="9" id="KW-1185">Reference proteome</keyword>
<dbReference type="Proteomes" id="UP001218218">
    <property type="component" value="Unassembled WGS sequence"/>
</dbReference>
<dbReference type="InterPro" id="IPR036525">
    <property type="entry name" value="Tubulin/FtsZ_GTPase_sf"/>
</dbReference>
<evidence type="ECO:0000259" key="7">
    <source>
        <dbReference type="Pfam" id="PF03953"/>
    </source>
</evidence>
<feature type="non-terminal residue" evidence="8">
    <location>
        <position position="123"/>
    </location>
</feature>
<dbReference type="SUPFAM" id="SSF55307">
    <property type="entry name" value="Tubulin C-terminal domain-like"/>
    <property type="match status" value="1"/>
</dbReference>
<comment type="similarity">
    <text evidence="2">Belongs to the tubulin family.</text>
</comment>
<dbReference type="GO" id="GO:0003924">
    <property type="term" value="F:GTPase activity"/>
    <property type="evidence" value="ECO:0007669"/>
    <property type="project" value="InterPro"/>
</dbReference>
<dbReference type="GO" id="GO:0005200">
    <property type="term" value="F:structural constituent of cytoskeleton"/>
    <property type="evidence" value="ECO:0007669"/>
    <property type="project" value="InterPro"/>
</dbReference>
<comment type="caution">
    <text evidence="8">The sequence shown here is derived from an EMBL/GenBank/DDBJ whole genome shotgun (WGS) entry which is preliminary data.</text>
</comment>
<protein>
    <submittedName>
        <fullName evidence="8">Beta-tubulin</fullName>
    </submittedName>
</protein>
<evidence type="ECO:0000256" key="3">
    <source>
        <dbReference type="ARBA" id="ARBA00022701"/>
    </source>
</evidence>
<feature type="domain" description="Tubulin/FtsZ 2-layer sandwich" evidence="7">
    <location>
        <begin position="82"/>
        <end position="122"/>
    </location>
</feature>
<dbReference type="GO" id="GO:0005874">
    <property type="term" value="C:microtubule"/>
    <property type="evidence" value="ECO:0007669"/>
    <property type="project" value="UniProtKB-KW"/>
</dbReference>
<comment type="subcellular location">
    <subcellularLocation>
        <location evidence="1">Cytoplasm</location>
        <location evidence="1">Cytoskeleton</location>
    </subcellularLocation>
</comment>
<feature type="non-terminal residue" evidence="8">
    <location>
        <position position="1"/>
    </location>
</feature>
<evidence type="ECO:0000256" key="2">
    <source>
        <dbReference type="ARBA" id="ARBA00009636"/>
    </source>
</evidence>
<dbReference type="Gene3D" id="3.40.50.1440">
    <property type="entry name" value="Tubulin/FtsZ, GTPase domain"/>
    <property type="match status" value="1"/>
</dbReference>
<name>A0AAD6ZE25_9AGAR</name>
<sequence>VRCYSATLSMHQLVKNSYETFCIDNKALYDICFRTLKLSTLTYGDMNHLVSSVMSGIITCLHFPGQLNSDLHKLTVNMVPFPHLDFFMTGYAPLTACGSATFHAVSIPELTQQMFDVKNMMAA</sequence>
<reference evidence="8" key="1">
    <citation type="submission" date="2023-03" db="EMBL/GenBank/DDBJ databases">
        <title>Massive genome expansion in bonnet fungi (Mycena s.s.) driven by repeated elements and novel gene families across ecological guilds.</title>
        <authorList>
            <consortium name="Lawrence Berkeley National Laboratory"/>
            <person name="Harder C.B."/>
            <person name="Miyauchi S."/>
            <person name="Viragh M."/>
            <person name="Kuo A."/>
            <person name="Thoen E."/>
            <person name="Andreopoulos B."/>
            <person name="Lu D."/>
            <person name="Skrede I."/>
            <person name="Drula E."/>
            <person name="Henrissat B."/>
            <person name="Morin E."/>
            <person name="Kohler A."/>
            <person name="Barry K."/>
            <person name="LaButti K."/>
            <person name="Morin E."/>
            <person name="Salamov A."/>
            <person name="Lipzen A."/>
            <person name="Mereny Z."/>
            <person name="Hegedus B."/>
            <person name="Baldrian P."/>
            <person name="Stursova M."/>
            <person name="Weitz H."/>
            <person name="Taylor A."/>
            <person name="Grigoriev I.V."/>
            <person name="Nagy L.G."/>
            <person name="Martin F."/>
            <person name="Kauserud H."/>
        </authorList>
    </citation>
    <scope>NUCLEOTIDE SEQUENCE</scope>
    <source>
        <strain evidence="8">CBHHK002</strain>
    </source>
</reference>
<keyword evidence="6" id="KW-0963">Cytoplasm</keyword>
<evidence type="ECO:0000313" key="8">
    <source>
        <dbReference type="EMBL" id="KAJ7318988.1"/>
    </source>
</evidence>
<dbReference type="InterPro" id="IPR000217">
    <property type="entry name" value="Tubulin"/>
</dbReference>
<dbReference type="AlphaFoldDB" id="A0AAD6ZE25"/>
<evidence type="ECO:0000256" key="1">
    <source>
        <dbReference type="ARBA" id="ARBA00004245"/>
    </source>
</evidence>
<keyword evidence="4" id="KW-0547">Nucleotide-binding</keyword>
<gene>
    <name evidence="8" type="ORF">DFH08DRAFT_643846</name>
</gene>
<keyword evidence="5" id="KW-0342">GTP-binding</keyword>
<dbReference type="PRINTS" id="PR01163">
    <property type="entry name" value="BETATUBULIN"/>
</dbReference>
<accession>A0AAD6ZE25</accession>
<dbReference type="InterPro" id="IPR018316">
    <property type="entry name" value="Tubulin/FtsZ_2-layer-sand-dom"/>
</dbReference>
<dbReference type="InterPro" id="IPR002453">
    <property type="entry name" value="Beta_tubulin"/>
</dbReference>
<dbReference type="InterPro" id="IPR008280">
    <property type="entry name" value="Tub_FtsZ_C"/>
</dbReference>
<proteinExistence type="inferred from homology"/>
<dbReference type="Pfam" id="PF03953">
    <property type="entry name" value="Tubulin_C"/>
    <property type="match status" value="1"/>
</dbReference>
<evidence type="ECO:0000256" key="5">
    <source>
        <dbReference type="ARBA" id="ARBA00023134"/>
    </source>
</evidence>